<proteinExistence type="predicted"/>
<comment type="subcellular location">
    <subcellularLocation>
        <location evidence="1">Cell membrane</location>
        <topology evidence="1">Multi-pass membrane protein</topology>
    </subcellularLocation>
</comment>
<feature type="transmembrane region" description="Helical" evidence="7">
    <location>
        <begin position="243"/>
        <end position="266"/>
    </location>
</feature>
<keyword evidence="6 7" id="KW-0472">Membrane</keyword>
<evidence type="ECO:0000256" key="1">
    <source>
        <dbReference type="ARBA" id="ARBA00004651"/>
    </source>
</evidence>
<gene>
    <name evidence="9" type="ORF">SAMN02745163_01056</name>
</gene>
<dbReference type="GO" id="GO:0022857">
    <property type="term" value="F:transmembrane transporter activity"/>
    <property type="evidence" value="ECO:0007669"/>
    <property type="project" value="InterPro"/>
</dbReference>
<dbReference type="InterPro" id="IPR036259">
    <property type="entry name" value="MFS_trans_sf"/>
</dbReference>
<name>A0A1M6F7J3_9CLOT</name>
<evidence type="ECO:0000313" key="10">
    <source>
        <dbReference type="Proteomes" id="UP000184310"/>
    </source>
</evidence>
<feature type="transmembrane region" description="Helical" evidence="7">
    <location>
        <begin position="371"/>
        <end position="388"/>
    </location>
</feature>
<keyword evidence="4 7" id="KW-0812">Transmembrane</keyword>
<evidence type="ECO:0000256" key="5">
    <source>
        <dbReference type="ARBA" id="ARBA00022989"/>
    </source>
</evidence>
<dbReference type="Proteomes" id="UP000184310">
    <property type="component" value="Unassembled WGS sequence"/>
</dbReference>
<evidence type="ECO:0000256" key="4">
    <source>
        <dbReference type="ARBA" id="ARBA00022692"/>
    </source>
</evidence>
<dbReference type="PANTHER" id="PTHR23513:SF6">
    <property type="entry name" value="MAJOR FACILITATOR SUPERFAMILY ASSOCIATED DOMAIN-CONTAINING PROTEIN"/>
    <property type="match status" value="1"/>
</dbReference>
<dbReference type="PROSITE" id="PS50850">
    <property type="entry name" value="MFS"/>
    <property type="match status" value="1"/>
</dbReference>
<feature type="domain" description="Major facilitator superfamily (MFS) profile" evidence="8">
    <location>
        <begin position="32"/>
        <end position="419"/>
    </location>
</feature>
<dbReference type="Pfam" id="PF07690">
    <property type="entry name" value="MFS_1"/>
    <property type="match status" value="1"/>
</dbReference>
<sequence>MEKETESKSKELNSTTNLESKEELQEKLWNTNFILLMQGQVVSIFGDTVYDIALRFLILAKTGSVALMGSLMAASIIPRIFISPLAGTFIDRHDRRKVLIISDSICGITILFVGVAAIMGFIQIWMVLVAGIILDVCGCFFNPTTSSSIPDIVPKSKLIKANSIYSSITSANDMAGYALGGFLIQLIGAPILLLFNGVSFLFSAISEYFITIPEVKSYTEKLSFIEDMKSGVKFVKNSKGLKYLYITIAFLNFFAAMSMTLTLPLFKLHKELGVGLFGIAMAINTFGMLVGFGILSVIEIKKEIRFHVFILSGIIVSITMILYSFTLNFYLISILFFLDGLSLAVMNSFIQSSMQKYVPSNMRSKVFAFKNMLTGSLMPLGMVLAGILGEIMSMNIIIFVAYLIFFILFIYLSFVKSVKEIINM</sequence>
<dbReference type="AlphaFoldDB" id="A0A1M6F7J3"/>
<dbReference type="EMBL" id="FQZB01000005">
    <property type="protein sequence ID" value="SHI93622.1"/>
    <property type="molecule type" value="Genomic_DNA"/>
</dbReference>
<evidence type="ECO:0000256" key="3">
    <source>
        <dbReference type="ARBA" id="ARBA00022475"/>
    </source>
</evidence>
<dbReference type="PRINTS" id="PR01988">
    <property type="entry name" value="EXPORTERBACE"/>
</dbReference>
<keyword evidence="3" id="KW-1003">Cell membrane</keyword>
<reference evidence="9 10" key="1">
    <citation type="submission" date="2016-11" db="EMBL/GenBank/DDBJ databases">
        <authorList>
            <person name="Jaros S."/>
            <person name="Januszkiewicz K."/>
            <person name="Wedrychowicz H."/>
        </authorList>
    </citation>
    <scope>NUCLEOTIDE SEQUENCE [LARGE SCALE GENOMIC DNA]</scope>
    <source>
        <strain evidence="9 10">DSM 21758</strain>
    </source>
</reference>
<keyword evidence="10" id="KW-1185">Reference proteome</keyword>
<feature type="transmembrane region" description="Helical" evidence="7">
    <location>
        <begin position="394"/>
        <end position="414"/>
    </location>
</feature>
<evidence type="ECO:0000256" key="2">
    <source>
        <dbReference type="ARBA" id="ARBA00022448"/>
    </source>
</evidence>
<organism evidence="9 10">
    <name type="scientific">Clostridium cavendishii DSM 21758</name>
    <dbReference type="NCBI Taxonomy" id="1121302"/>
    <lineage>
        <taxon>Bacteria</taxon>
        <taxon>Bacillati</taxon>
        <taxon>Bacillota</taxon>
        <taxon>Clostridia</taxon>
        <taxon>Eubacteriales</taxon>
        <taxon>Clostridiaceae</taxon>
        <taxon>Clostridium</taxon>
    </lineage>
</organism>
<accession>A0A1M6F7J3</accession>
<dbReference type="InterPro" id="IPR020846">
    <property type="entry name" value="MFS_dom"/>
</dbReference>
<dbReference type="InterPro" id="IPR011701">
    <property type="entry name" value="MFS"/>
</dbReference>
<dbReference type="PANTHER" id="PTHR23513">
    <property type="entry name" value="INTEGRAL MEMBRANE EFFLUX PROTEIN-RELATED"/>
    <property type="match status" value="1"/>
</dbReference>
<dbReference type="GO" id="GO:0005886">
    <property type="term" value="C:plasma membrane"/>
    <property type="evidence" value="ECO:0007669"/>
    <property type="project" value="UniProtKB-SubCell"/>
</dbReference>
<dbReference type="OrthoDB" id="9775268at2"/>
<evidence type="ECO:0000313" key="9">
    <source>
        <dbReference type="EMBL" id="SHI93622.1"/>
    </source>
</evidence>
<evidence type="ECO:0000256" key="7">
    <source>
        <dbReference type="SAM" id="Phobius"/>
    </source>
</evidence>
<dbReference type="RefSeq" id="WP_072985622.1">
    <property type="nucleotide sequence ID" value="NZ_FQZB01000005.1"/>
</dbReference>
<feature type="transmembrane region" description="Helical" evidence="7">
    <location>
        <begin position="329"/>
        <end position="350"/>
    </location>
</feature>
<evidence type="ECO:0000256" key="6">
    <source>
        <dbReference type="ARBA" id="ARBA00023136"/>
    </source>
</evidence>
<protein>
    <submittedName>
        <fullName evidence="9">Predicted arabinose efflux permease, MFS family</fullName>
    </submittedName>
</protein>
<feature type="transmembrane region" description="Helical" evidence="7">
    <location>
        <begin position="304"/>
        <end position="323"/>
    </location>
</feature>
<feature type="transmembrane region" description="Helical" evidence="7">
    <location>
        <begin position="272"/>
        <end position="297"/>
    </location>
</feature>
<dbReference type="InterPro" id="IPR022324">
    <property type="entry name" value="Bacilysin_exporter_BacE_put"/>
</dbReference>
<keyword evidence="2" id="KW-0813">Transport</keyword>
<feature type="transmembrane region" description="Helical" evidence="7">
    <location>
        <begin position="28"/>
        <end position="46"/>
    </location>
</feature>
<dbReference type="STRING" id="1121302.SAMN02745163_01056"/>
<feature type="transmembrane region" description="Helical" evidence="7">
    <location>
        <begin position="190"/>
        <end position="210"/>
    </location>
</feature>
<feature type="transmembrane region" description="Helical" evidence="7">
    <location>
        <begin position="52"/>
        <end position="77"/>
    </location>
</feature>
<evidence type="ECO:0000259" key="8">
    <source>
        <dbReference type="PROSITE" id="PS50850"/>
    </source>
</evidence>
<keyword evidence="5 7" id="KW-1133">Transmembrane helix</keyword>
<dbReference type="SUPFAM" id="SSF103473">
    <property type="entry name" value="MFS general substrate transporter"/>
    <property type="match status" value="1"/>
</dbReference>
<dbReference type="CDD" id="cd06173">
    <property type="entry name" value="MFS_MefA_like"/>
    <property type="match status" value="1"/>
</dbReference>
<dbReference type="Gene3D" id="1.20.1250.20">
    <property type="entry name" value="MFS general substrate transporter like domains"/>
    <property type="match status" value="1"/>
</dbReference>